<organism evidence="11">
    <name type="scientific">Volvox carteri f. nagariensis</name>
    <dbReference type="NCBI Taxonomy" id="3068"/>
    <lineage>
        <taxon>Eukaryota</taxon>
        <taxon>Viridiplantae</taxon>
        <taxon>Chlorophyta</taxon>
        <taxon>core chlorophytes</taxon>
        <taxon>Chlorophyceae</taxon>
        <taxon>CS clade</taxon>
        <taxon>Chlamydomonadales</taxon>
        <taxon>Volvocaceae</taxon>
        <taxon>Volvox</taxon>
    </lineage>
</organism>
<evidence type="ECO:0000256" key="8">
    <source>
        <dbReference type="SAM" id="Phobius"/>
    </source>
</evidence>
<evidence type="ECO:0000256" key="6">
    <source>
        <dbReference type="PROSITE-ProRule" id="PRU10141"/>
    </source>
</evidence>
<evidence type="ECO:0000256" key="3">
    <source>
        <dbReference type="ARBA" id="ARBA00022741"/>
    </source>
</evidence>
<dbReference type="PROSITE" id="PS50011">
    <property type="entry name" value="PROTEIN_KINASE_DOM"/>
    <property type="match status" value="1"/>
</dbReference>
<dbReference type="InterPro" id="IPR017441">
    <property type="entry name" value="Protein_kinase_ATP_BS"/>
</dbReference>
<gene>
    <name evidence="10" type="ORF">VOLCADRAFT_92279</name>
</gene>
<feature type="region of interest" description="Disordered" evidence="7">
    <location>
        <begin position="293"/>
        <end position="371"/>
    </location>
</feature>
<dbReference type="Pfam" id="PF07714">
    <property type="entry name" value="PK_Tyr_Ser-Thr"/>
    <property type="match status" value="3"/>
</dbReference>
<dbReference type="InParanoid" id="D8TZ86"/>
<dbReference type="Gene3D" id="3.30.200.20">
    <property type="entry name" value="Phosphorylase Kinase, domain 1"/>
    <property type="match status" value="1"/>
</dbReference>
<feature type="region of interest" description="Disordered" evidence="7">
    <location>
        <begin position="165"/>
        <end position="184"/>
    </location>
</feature>
<evidence type="ECO:0000256" key="5">
    <source>
        <dbReference type="ARBA" id="ARBA00022840"/>
    </source>
</evidence>
<dbReference type="GO" id="GO:0005524">
    <property type="term" value="F:ATP binding"/>
    <property type="evidence" value="ECO:0007669"/>
    <property type="project" value="UniProtKB-UniRule"/>
</dbReference>
<accession>D8TZ86</accession>
<dbReference type="EMBL" id="GL378346">
    <property type="protein sequence ID" value="EFJ47232.1"/>
    <property type="molecule type" value="Genomic_DNA"/>
</dbReference>
<keyword evidence="2" id="KW-0808">Transferase</keyword>
<evidence type="ECO:0000313" key="10">
    <source>
        <dbReference type="EMBL" id="EFJ47232.1"/>
    </source>
</evidence>
<feature type="transmembrane region" description="Helical" evidence="8">
    <location>
        <begin position="384"/>
        <end position="412"/>
    </location>
</feature>
<feature type="binding site" evidence="6">
    <location>
        <position position="497"/>
    </location>
    <ligand>
        <name>ATP</name>
        <dbReference type="ChEBI" id="CHEBI:30616"/>
    </ligand>
</feature>
<dbReference type="Proteomes" id="UP000001058">
    <property type="component" value="Unassembled WGS sequence"/>
</dbReference>
<dbReference type="eggNOG" id="KOG0192">
    <property type="taxonomic scope" value="Eukaryota"/>
</dbReference>
<feature type="region of interest" description="Disordered" evidence="7">
    <location>
        <begin position="671"/>
        <end position="711"/>
    </location>
</feature>
<keyword evidence="11" id="KW-1185">Reference proteome</keyword>
<evidence type="ECO:0000256" key="7">
    <source>
        <dbReference type="SAM" id="MobiDB-lite"/>
    </source>
</evidence>
<keyword evidence="3 6" id="KW-0547">Nucleotide-binding</keyword>
<dbReference type="PANTHER" id="PTHR44329:SF214">
    <property type="entry name" value="PROTEIN KINASE DOMAIN-CONTAINING PROTEIN"/>
    <property type="match status" value="1"/>
</dbReference>
<keyword evidence="8" id="KW-1133">Transmembrane helix</keyword>
<keyword evidence="1" id="KW-0723">Serine/threonine-protein kinase</keyword>
<dbReference type="Gene3D" id="1.10.510.10">
    <property type="entry name" value="Transferase(Phosphotransferase) domain 1"/>
    <property type="match status" value="1"/>
</dbReference>
<dbReference type="PROSITE" id="PS00107">
    <property type="entry name" value="PROTEIN_KINASE_ATP"/>
    <property type="match status" value="1"/>
</dbReference>
<dbReference type="PROSITE" id="PS00108">
    <property type="entry name" value="PROTEIN_KINASE_ST"/>
    <property type="match status" value="1"/>
</dbReference>
<dbReference type="InterPro" id="IPR011009">
    <property type="entry name" value="Kinase-like_dom_sf"/>
</dbReference>
<feature type="domain" description="Protein kinase" evidence="9">
    <location>
        <begin position="470"/>
        <end position="1072"/>
    </location>
</feature>
<dbReference type="RefSeq" id="XP_002951781.1">
    <property type="nucleotide sequence ID" value="XM_002951735.1"/>
</dbReference>
<feature type="compositionally biased region" description="Low complexity" evidence="7">
    <location>
        <begin position="679"/>
        <end position="691"/>
    </location>
</feature>
<evidence type="ECO:0000256" key="2">
    <source>
        <dbReference type="ARBA" id="ARBA00022679"/>
    </source>
</evidence>
<dbReference type="AlphaFoldDB" id="D8TZ86"/>
<dbReference type="KEGG" id="vcn:VOLCADRAFT_92279"/>
<evidence type="ECO:0000256" key="1">
    <source>
        <dbReference type="ARBA" id="ARBA00022527"/>
    </source>
</evidence>
<dbReference type="SUPFAM" id="SSF56112">
    <property type="entry name" value="Protein kinase-like (PK-like)"/>
    <property type="match status" value="1"/>
</dbReference>
<proteinExistence type="predicted"/>
<dbReference type="InterPro" id="IPR008271">
    <property type="entry name" value="Ser/Thr_kinase_AS"/>
</dbReference>
<protein>
    <recommendedName>
        <fullName evidence="9">Protein kinase domain-containing protein</fullName>
    </recommendedName>
</protein>
<dbReference type="GO" id="GO:0004674">
    <property type="term" value="F:protein serine/threonine kinase activity"/>
    <property type="evidence" value="ECO:0007669"/>
    <property type="project" value="UniProtKB-KW"/>
</dbReference>
<feature type="compositionally biased region" description="Polar residues" evidence="7">
    <location>
        <begin position="356"/>
        <end position="365"/>
    </location>
</feature>
<keyword evidence="8" id="KW-0472">Membrane</keyword>
<keyword evidence="8" id="KW-0812">Transmembrane</keyword>
<feature type="compositionally biased region" description="Gly residues" evidence="7">
    <location>
        <begin position="700"/>
        <end position="709"/>
    </location>
</feature>
<dbReference type="SMART" id="SM00220">
    <property type="entry name" value="S_TKc"/>
    <property type="match status" value="1"/>
</dbReference>
<evidence type="ECO:0000259" key="9">
    <source>
        <dbReference type="PROSITE" id="PS50011"/>
    </source>
</evidence>
<dbReference type="OrthoDB" id="551875at2759"/>
<dbReference type="STRING" id="3068.D8TZ86"/>
<dbReference type="InterPro" id="IPR001245">
    <property type="entry name" value="Ser-Thr/Tyr_kinase_cat_dom"/>
</dbReference>
<feature type="compositionally biased region" description="Pro residues" evidence="7">
    <location>
        <begin position="342"/>
        <end position="352"/>
    </location>
</feature>
<keyword evidence="4" id="KW-0418">Kinase</keyword>
<sequence>MASRTAAATSTRDFFTLLLHPTVLVIQLRSDLQLDPKDVPTTAVVIRRNLSIEGAPSGTGANQSGAVPISELLLSAAASNGTSFLQLTKLDFAFLYGKIQLVPGAVLTLRSLELFRSYSGTGSRLTFMARSPGAQVELVGVIQRRLACMPPAMGVVDFRRLPRPRPTIAPGRNQSSSPGAEQVFGELSSPPLCWSTRPPAKAGPMPNAAAAKAGNGTGGAVTANRTLCRSPYLDIHDVAFMTQMLDFKMDNNGGYVVRYLNSAMACDYYTDDRCVAELGVDRCVADLLAAHANDEDDDSDEEGGRPATAEEGVDGGVGEGAGRWQQLLPAGSGTDGGSGVQQPPPPPPPPPQQQQVEMTATSSGESDGAGPRRRVALGASLGSVGLFLLLLLLGLALYALTSSSCAAGPFVVTRRLERRLLSSSPVPAPGKEMAMALLAAVVAVTAAVVVAMPMAVRWQLACSGRQSAAVRILEPIGRGAFGRVYRGVWQGIAVAVKVLMLPASLSPDERHHHMAVMEAAVSSMAQHPRVVQTYCYNFNAVLDSAVGRGDMYCDLGTLREALDKGAFHPRTPRHVPYSSGCTAVSAPAPAPAAPGGDAALELDEAMESLIVTRPVDGDTTMSCRLTCKAPRSATFAQLQRTAPPAAAVSSTTTAPSTAAVAATLSSAAAAADAEEEEGAGTAAAASSSSPAGFTLSRGNAGDGGGGGGEVDVVLPREASQRTSPPESVALVAGTAPTAEAAEAQRHGLAVITCLTSSATAGCWRNPHAPATPPAATADVSARTSTPSYRYDLMLAMACDVASAMLHLHSNGIVHGDLKASNVMLSSGICHRLESLHTPSYTQAADAASGAGAGRTAATLYGNDSLFGFDSSISEAGSLWLAAARLPSLEENLAPPRTGTRYGSAAAAAGGSGGGAGGYGGGGGGGSSVHGSNPSSVLAAELPPGVVAKVGDFGLATHVDESAHGTHVSASAAQGTLTHTAPELLLHGHISKSCDTYAYGILLYELFTGDRPYKGINRALLPHQVAFQGLRPVLPPHTPPDYRSLAESCWQADPRKRGRRYAGIENGEGRKWSGVWRVGTGTAKTRGVGREETGTLHAHRRNPVSHISIRQPGLFHPYA</sequence>
<evidence type="ECO:0000313" key="11">
    <source>
        <dbReference type="Proteomes" id="UP000001058"/>
    </source>
</evidence>
<keyword evidence="5 6" id="KW-0067">ATP-binding</keyword>
<name>D8TZ86_VOLCA</name>
<feature type="transmembrane region" description="Helical" evidence="8">
    <location>
        <begin position="433"/>
        <end position="456"/>
    </location>
</feature>
<reference evidence="10 11" key="1">
    <citation type="journal article" date="2010" name="Science">
        <title>Genomic analysis of organismal complexity in the multicellular green alga Volvox carteri.</title>
        <authorList>
            <person name="Prochnik S.E."/>
            <person name="Umen J."/>
            <person name="Nedelcu A.M."/>
            <person name="Hallmann A."/>
            <person name="Miller S.M."/>
            <person name="Nishii I."/>
            <person name="Ferris P."/>
            <person name="Kuo A."/>
            <person name="Mitros T."/>
            <person name="Fritz-Laylin L.K."/>
            <person name="Hellsten U."/>
            <person name="Chapman J."/>
            <person name="Simakov O."/>
            <person name="Rensing S.A."/>
            <person name="Terry A."/>
            <person name="Pangilinan J."/>
            <person name="Kapitonov V."/>
            <person name="Jurka J."/>
            <person name="Salamov A."/>
            <person name="Shapiro H."/>
            <person name="Schmutz J."/>
            <person name="Grimwood J."/>
            <person name="Lindquist E."/>
            <person name="Lucas S."/>
            <person name="Grigoriev I.V."/>
            <person name="Schmitt R."/>
            <person name="Kirk D."/>
            <person name="Rokhsar D.S."/>
        </authorList>
    </citation>
    <scope>NUCLEOTIDE SEQUENCE [LARGE SCALE GENOMIC DNA]</scope>
    <source>
        <strain evidence="11">f. Nagariensis / Eve</strain>
    </source>
</reference>
<dbReference type="InterPro" id="IPR051681">
    <property type="entry name" value="Ser/Thr_Kinases-Pseudokinases"/>
</dbReference>
<evidence type="ECO:0000256" key="4">
    <source>
        <dbReference type="ARBA" id="ARBA00022777"/>
    </source>
</evidence>
<dbReference type="InterPro" id="IPR000719">
    <property type="entry name" value="Prot_kinase_dom"/>
</dbReference>
<dbReference type="PANTHER" id="PTHR44329">
    <property type="entry name" value="SERINE/THREONINE-PROTEIN KINASE TNNI3K-RELATED"/>
    <property type="match status" value="1"/>
</dbReference>
<dbReference type="GeneID" id="9615771"/>